<evidence type="ECO:0000313" key="3">
    <source>
        <dbReference type="Proteomes" id="UP001501243"/>
    </source>
</evidence>
<dbReference type="RefSeq" id="WP_208129955.1">
    <property type="nucleotide sequence ID" value="NZ_BAABGQ010000006.1"/>
</dbReference>
<dbReference type="Proteomes" id="UP001501243">
    <property type="component" value="Unassembled WGS sequence"/>
</dbReference>
<dbReference type="SMART" id="SM00953">
    <property type="entry name" value="RES"/>
    <property type="match status" value="1"/>
</dbReference>
<dbReference type="InterPro" id="IPR014914">
    <property type="entry name" value="RES_dom"/>
</dbReference>
<proteinExistence type="predicted"/>
<protein>
    <submittedName>
        <fullName evidence="2">RES family NAD+ phosphorylase</fullName>
    </submittedName>
</protein>
<name>A0ABP8QJH8_9BACT</name>
<comment type="caution">
    <text evidence="2">The sequence shown here is derived from an EMBL/GenBank/DDBJ whole genome shotgun (WGS) entry which is preliminary data.</text>
</comment>
<gene>
    <name evidence="2" type="ORF">GCM10023172_26530</name>
</gene>
<dbReference type="EMBL" id="BAABGQ010000006">
    <property type="protein sequence ID" value="GAA4502757.1"/>
    <property type="molecule type" value="Genomic_DNA"/>
</dbReference>
<reference evidence="3" key="1">
    <citation type="journal article" date="2019" name="Int. J. Syst. Evol. Microbiol.">
        <title>The Global Catalogue of Microorganisms (GCM) 10K type strain sequencing project: providing services to taxonomists for standard genome sequencing and annotation.</title>
        <authorList>
            <consortium name="The Broad Institute Genomics Platform"/>
            <consortium name="The Broad Institute Genome Sequencing Center for Infectious Disease"/>
            <person name="Wu L."/>
            <person name="Ma J."/>
        </authorList>
    </citation>
    <scope>NUCLEOTIDE SEQUENCE [LARGE SCALE GENOMIC DNA]</scope>
    <source>
        <strain evidence="3">JCM 17841</strain>
    </source>
</reference>
<sequence>MPQHVYRIQTQRFAASALSGEGARLYGGRWNPEGVPLVYTSASPELALLEVLVHLDGTRFSDLPPYVLITISVPDAAIEVIAETDLPPNWQQQPAPTELASFLLPRLQPGNSYVGFSVPSVILPNSPSRNILLNPQHPLMPQVKVVSVAPLTFDERLRP</sequence>
<evidence type="ECO:0000313" key="2">
    <source>
        <dbReference type="EMBL" id="GAA4502757.1"/>
    </source>
</evidence>
<evidence type="ECO:0000259" key="1">
    <source>
        <dbReference type="SMART" id="SM00953"/>
    </source>
</evidence>
<organism evidence="2 3">
    <name type="scientific">Hymenobacter ginsengisoli</name>
    <dbReference type="NCBI Taxonomy" id="1051626"/>
    <lineage>
        <taxon>Bacteria</taxon>
        <taxon>Pseudomonadati</taxon>
        <taxon>Bacteroidota</taxon>
        <taxon>Cytophagia</taxon>
        <taxon>Cytophagales</taxon>
        <taxon>Hymenobacteraceae</taxon>
        <taxon>Hymenobacter</taxon>
    </lineage>
</organism>
<keyword evidence="3" id="KW-1185">Reference proteome</keyword>
<dbReference type="Pfam" id="PF08808">
    <property type="entry name" value="RES"/>
    <property type="match status" value="1"/>
</dbReference>
<accession>A0ABP8QJH8</accession>
<feature type="domain" description="RES" evidence="1">
    <location>
        <begin position="17"/>
        <end position="147"/>
    </location>
</feature>